<feature type="region of interest" description="Disordered" evidence="1">
    <location>
        <begin position="36"/>
        <end position="62"/>
    </location>
</feature>
<reference evidence="3 4" key="1">
    <citation type="journal article" date="2016" name="Sci. Rep.">
        <title>Peltaster fructicola genome reveals evolution from an invasive phytopathogen to an ectophytic parasite.</title>
        <authorList>
            <person name="Xu C."/>
            <person name="Chen H."/>
            <person name="Gleason M.L."/>
            <person name="Xu J.R."/>
            <person name="Liu H."/>
            <person name="Zhang R."/>
            <person name="Sun G."/>
        </authorList>
    </citation>
    <scope>NUCLEOTIDE SEQUENCE [LARGE SCALE GENOMIC DNA]</scope>
    <source>
        <strain evidence="3 4">LNHT1506</strain>
    </source>
</reference>
<dbReference type="AlphaFoldDB" id="A0A6H0XLP0"/>
<evidence type="ECO:0000313" key="3">
    <source>
        <dbReference type="EMBL" id="QIW95544.1"/>
    </source>
</evidence>
<dbReference type="Proteomes" id="UP000503462">
    <property type="component" value="Chromosome 1"/>
</dbReference>
<keyword evidence="2" id="KW-0472">Membrane</keyword>
<evidence type="ECO:0000256" key="2">
    <source>
        <dbReference type="SAM" id="Phobius"/>
    </source>
</evidence>
<feature type="transmembrane region" description="Helical" evidence="2">
    <location>
        <begin position="311"/>
        <end position="335"/>
    </location>
</feature>
<dbReference type="EMBL" id="CP051139">
    <property type="protein sequence ID" value="QIW95544.1"/>
    <property type="molecule type" value="Genomic_DNA"/>
</dbReference>
<feature type="region of interest" description="Disordered" evidence="1">
    <location>
        <begin position="222"/>
        <end position="246"/>
    </location>
</feature>
<dbReference type="PANTHER" id="PTHR39400:SF1">
    <property type="entry name" value="PIG-P DOMAIN-CONTAINING PROTEIN"/>
    <property type="match status" value="1"/>
</dbReference>
<keyword evidence="2" id="KW-0812">Transmembrane</keyword>
<feature type="region of interest" description="Disordered" evidence="1">
    <location>
        <begin position="1"/>
        <end position="23"/>
    </location>
</feature>
<evidence type="ECO:0000256" key="1">
    <source>
        <dbReference type="SAM" id="MobiDB-lite"/>
    </source>
</evidence>
<evidence type="ECO:0000313" key="4">
    <source>
        <dbReference type="Proteomes" id="UP000503462"/>
    </source>
</evidence>
<keyword evidence="4" id="KW-1185">Reference proteome</keyword>
<dbReference type="OrthoDB" id="2157498at2759"/>
<keyword evidence="2" id="KW-1133">Transmembrane helix</keyword>
<name>A0A6H0XLP0_9PEZI</name>
<protein>
    <submittedName>
        <fullName evidence="3">Uncharacterized protein</fullName>
    </submittedName>
</protein>
<dbReference type="InterPro" id="IPR029164">
    <property type="entry name" value="PIG-Y"/>
</dbReference>
<feature type="transmembrane region" description="Helical" evidence="2">
    <location>
        <begin position="263"/>
        <end position="291"/>
    </location>
</feature>
<dbReference type="PANTHER" id="PTHR39400">
    <property type="entry name" value="YALI0E29227P"/>
    <property type="match status" value="1"/>
</dbReference>
<feature type="compositionally biased region" description="Basic and acidic residues" evidence="1">
    <location>
        <begin position="103"/>
        <end position="134"/>
    </location>
</feature>
<proteinExistence type="predicted"/>
<feature type="compositionally biased region" description="Polar residues" evidence="1">
    <location>
        <begin position="1"/>
        <end position="18"/>
    </location>
</feature>
<gene>
    <name evidence="3" type="ORF">AMS68_001062</name>
</gene>
<feature type="region of interest" description="Disordered" evidence="1">
    <location>
        <begin position="165"/>
        <end position="188"/>
    </location>
</feature>
<feature type="compositionally biased region" description="Basic and acidic residues" evidence="1">
    <location>
        <begin position="42"/>
        <end position="62"/>
    </location>
</feature>
<sequence>MRLPWSSANATVSTNPAQKRTVPGGLFSRFSFLRPAEPDSDDWLRQGDAPRSKTSIDDEDGTEIRSRVVSGRPRDDDGRHLAILQRTRKGSLRKSALLGGRRLGLDTKERRNPLREPLEDDVKQSDPTGDEHTVTRPIVDSLQDAAGATDGQDSESKTLQVDALGIPQAGRSRGTPGTQEQRNTPGYISTTEDDEEVLTFTRPLKPVAEAAALSPPIAITATSYFPPQPSRDRTRSARRLRPSPLQHVHAPAPEPYSYTETEYWGWVILVVTWLLFTVGMGSCLDIWSWAWDIGETPYAPPELEDDPTLPIVGYYPALIVLTGVVAWVWITVAWVGMKYFRHAKIEDIR</sequence>
<feature type="region of interest" description="Disordered" evidence="1">
    <location>
        <begin position="92"/>
        <end position="138"/>
    </location>
</feature>
<feature type="compositionally biased region" description="Polar residues" evidence="1">
    <location>
        <begin position="175"/>
        <end position="188"/>
    </location>
</feature>
<organism evidence="3 4">
    <name type="scientific">Peltaster fructicola</name>
    <dbReference type="NCBI Taxonomy" id="286661"/>
    <lineage>
        <taxon>Eukaryota</taxon>
        <taxon>Fungi</taxon>
        <taxon>Dikarya</taxon>
        <taxon>Ascomycota</taxon>
        <taxon>Pezizomycotina</taxon>
        <taxon>Dothideomycetes</taxon>
        <taxon>Dothideomycetes incertae sedis</taxon>
        <taxon>Peltaster</taxon>
    </lineage>
</organism>
<accession>A0A6H0XLP0</accession>
<dbReference type="Pfam" id="PF15159">
    <property type="entry name" value="PIG-Y"/>
    <property type="match status" value="1"/>
</dbReference>